<evidence type="ECO:0000313" key="9">
    <source>
        <dbReference type="Proteomes" id="UP001321475"/>
    </source>
</evidence>
<dbReference type="InterPro" id="IPR047109">
    <property type="entry name" value="CAD-like"/>
</dbReference>
<gene>
    <name evidence="8" type="ORF">GCM10025865_10730</name>
</gene>
<evidence type="ECO:0000256" key="2">
    <source>
        <dbReference type="ARBA" id="ARBA00022833"/>
    </source>
</evidence>
<feature type="compositionally biased region" description="Low complexity" evidence="6">
    <location>
        <begin position="223"/>
        <end position="262"/>
    </location>
</feature>
<protein>
    <recommendedName>
        <fullName evidence="4">alcohol dehydrogenase (NADP(+))</fullName>
        <ecNumber evidence="4">1.1.1.2</ecNumber>
    </recommendedName>
</protein>
<dbReference type="PANTHER" id="PTHR42683">
    <property type="entry name" value="ALDEHYDE REDUCTASE"/>
    <property type="match status" value="1"/>
</dbReference>
<organism evidence="8 9">
    <name type="scientific">Paraoerskovia sediminicola</name>
    <dbReference type="NCBI Taxonomy" id="1138587"/>
    <lineage>
        <taxon>Bacteria</taxon>
        <taxon>Bacillati</taxon>
        <taxon>Actinomycetota</taxon>
        <taxon>Actinomycetes</taxon>
        <taxon>Micrococcales</taxon>
        <taxon>Cellulomonadaceae</taxon>
        <taxon>Paraoerskovia</taxon>
    </lineage>
</organism>
<sequence length="262" mass="28160">MTFLTPRVATSAPPRLPAYARRMTTTVPALAAPTPGAPFERTTVVRRDLGTHDVLIDIAYAGICHSDIHQAREEWGKGIFPMVPGHEITGTVAAVGPEVTHHLVGDRVGVGCFVDSCRECDACLHGEEQFCEKGAVMTYNGRQYSGEETYGGYSTQIVVDERYVLHIPDGLGLDVAAPLLCAGITTYSPLRRWGPGSTSTSPSSAWADWATSRSRSRTRWAPRSRCSATPSPSRRTASASAPTTTSRPPTRPSSRTSARAST</sequence>
<dbReference type="PROSITE" id="PS00059">
    <property type="entry name" value="ADH_ZINC"/>
    <property type="match status" value="1"/>
</dbReference>
<evidence type="ECO:0000256" key="3">
    <source>
        <dbReference type="ARBA" id="ARBA00023002"/>
    </source>
</evidence>
<evidence type="ECO:0000256" key="4">
    <source>
        <dbReference type="ARBA" id="ARBA00024074"/>
    </source>
</evidence>
<dbReference type="InterPro" id="IPR013154">
    <property type="entry name" value="ADH-like_N"/>
</dbReference>
<evidence type="ECO:0000256" key="6">
    <source>
        <dbReference type="SAM" id="MobiDB-lite"/>
    </source>
</evidence>
<keyword evidence="9" id="KW-1185">Reference proteome</keyword>
<comment type="catalytic activity">
    <reaction evidence="5">
        <text>a primary alcohol + NADP(+) = an aldehyde + NADPH + H(+)</text>
        <dbReference type="Rhea" id="RHEA:15937"/>
        <dbReference type="ChEBI" id="CHEBI:15378"/>
        <dbReference type="ChEBI" id="CHEBI:15734"/>
        <dbReference type="ChEBI" id="CHEBI:17478"/>
        <dbReference type="ChEBI" id="CHEBI:57783"/>
        <dbReference type="ChEBI" id="CHEBI:58349"/>
        <dbReference type="EC" id="1.1.1.2"/>
    </reaction>
</comment>
<evidence type="ECO:0000256" key="5">
    <source>
        <dbReference type="ARBA" id="ARBA00048262"/>
    </source>
</evidence>
<dbReference type="SUPFAM" id="SSF50129">
    <property type="entry name" value="GroES-like"/>
    <property type="match status" value="1"/>
</dbReference>
<dbReference type="InterPro" id="IPR011032">
    <property type="entry name" value="GroES-like_sf"/>
</dbReference>
<dbReference type="Pfam" id="PF08240">
    <property type="entry name" value="ADH_N"/>
    <property type="match status" value="1"/>
</dbReference>
<dbReference type="InterPro" id="IPR002328">
    <property type="entry name" value="ADH_Zn_CS"/>
</dbReference>
<dbReference type="Gene3D" id="3.40.50.720">
    <property type="entry name" value="NAD(P)-binding Rossmann-like Domain"/>
    <property type="match status" value="1"/>
</dbReference>
<accession>A0ABM8G134</accession>
<feature type="domain" description="Alcohol dehydrogenase-like N-terminal" evidence="7">
    <location>
        <begin position="51"/>
        <end position="169"/>
    </location>
</feature>
<dbReference type="Proteomes" id="UP001321475">
    <property type="component" value="Chromosome"/>
</dbReference>
<reference evidence="9" key="1">
    <citation type="journal article" date="2019" name="Int. J. Syst. Evol. Microbiol.">
        <title>The Global Catalogue of Microorganisms (GCM) 10K type strain sequencing project: providing services to taxonomists for standard genome sequencing and annotation.</title>
        <authorList>
            <consortium name="The Broad Institute Genomics Platform"/>
            <consortium name="The Broad Institute Genome Sequencing Center for Infectious Disease"/>
            <person name="Wu L."/>
            <person name="Ma J."/>
        </authorList>
    </citation>
    <scope>NUCLEOTIDE SEQUENCE [LARGE SCALE GENOMIC DNA]</scope>
    <source>
        <strain evidence="9">NBRC 108565</strain>
    </source>
</reference>
<keyword evidence="1" id="KW-0479">Metal-binding</keyword>
<evidence type="ECO:0000313" key="8">
    <source>
        <dbReference type="EMBL" id="BDZ41774.1"/>
    </source>
</evidence>
<evidence type="ECO:0000259" key="7">
    <source>
        <dbReference type="Pfam" id="PF08240"/>
    </source>
</evidence>
<dbReference type="Gene3D" id="3.90.180.10">
    <property type="entry name" value="Medium-chain alcohol dehydrogenases, catalytic domain"/>
    <property type="match status" value="1"/>
</dbReference>
<keyword evidence="2" id="KW-0862">Zinc</keyword>
<dbReference type="EC" id="1.1.1.2" evidence="4"/>
<evidence type="ECO:0000256" key="1">
    <source>
        <dbReference type="ARBA" id="ARBA00022723"/>
    </source>
</evidence>
<keyword evidence="3" id="KW-0560">Oxidoreductase</keyword>
<feature type="region of interest" description="Disordered" evidence="6">
    <location>
        <begin position="213"/>
        <end position="262"/>
    </location>
</feature>
<name>A0ABM8G134_9CELL</name>
<dbReference type="EMBL" id="AP027729">
    <property type="protein sequence ID" value="BDZ41774.1"/>
    <property type="molecule type" value="Genomic_DNA"/>
</dbReference>
<proteinExistence type="predicted"/>